<dbReference type="VEuPathDB" id="FungiDB:PPTG_24148"/>
<accession>W2PIU5</accession>
<sequence>MSRLVRLDEREVNGIYDTRPNEDSVTEQVSKDDDVAAIPELNERSGEDEPMEASVEHVEDANMQEVEQPEPVQELTTYRGLDRPMSESMVFHPEPSRAQRAQEPVLLLTEDSTNDGESKVNATEGRRGLPTG</sequence>
<name>W2PIU5_PHYN3</name>
<evidence type="ECO:0000313" key="3">
    <source>
        <dbReference type="Proteomes" id="UP000018817"/>
    </source>
</evidence>
<dbReference type="AlphaFoldDB" id="W2PIU5"/>
<proteinExistence type="predicted"/>
<feature type="region of interest" description="Disordered" evidence="1">
    <location>
        <begin position="41"/>
        <end position="132"/>
    </location>
</feature>
<dbReference type="RefSeq" id="XP_008913689.1">
    <property type="nucleotide sequence ID" value="XM_008915441.1"/>
</dbReference>
<evidence type="ECO:0000313" key="2">
    <source>
        <dbReference type="EMBL" id="ETN00923.1"/>
    </source>
</evidence>
<gene>
    <name evidence="2" type="ORF">PPTG_24148</name>
</gene>
<organism evidence="2 3">
    <name type="scientific">Phytophthora nicotianae (strain INRA-310)</name>
    <name type="common">Phytophthora parasitica</name>
    <dbReference type="NCBI Taxonomy" id="761204"/>
    <lineage>
        <taxon>Eukaryota</taxon>
        <taxon>Sar</taxon>
        <taxon>Stramenopiles</taxon>
        <taxon>Oomycota</taxon>
        <taxon>Peronosporomycetes</taxon>
        <taxon>Peronosporales</taxon>
        <taxon>Peronosporaceae</taxon>
        <taxon>Phytophthora</taxon>
    </lineage>
</organism>
<dbReference type="Proteomes" id="UP000018817">
    <property type="component" value="Unassembled WGS sequence"/>
</dbReference>
<protein>
    <submittedName>
        <fullName evidence="2">Uncharacterized protein</fullName>
    </submittedName>
</protein>
<dbReference type="GeneID" id="20192747"/>
<reference evidence="2 3" key="2">
    <citation type="submission" date="2013-11" db="EMBL/GenBank/DDBJ databases">
        <title>The Genome Sequence of Phytophthora parasitica INRA-310.</title>
        <authorList>
            <consortium name="The Broad Institute Genomics Platform"/>
            <person name="Russ C."/>
            <person name="Tyler B."/>
            <person name="Panabieres F."/>
            <person name="Shan W."/>
            <person name="Tripathy S."/>
            <person name="Grunwald N."/>
            <person name="Machado M."/>
            <person name="Johnson C.S."/>
            <person name="Arredondo F."/>
            <person name="Hong C."/>
            <person name="Coffey M."/>
            <person name="Young S.K."/>
            <person name="Zeng Q."/>
            <person name="Gargeya S."/>
            <person name="Fitzgerald M."/>
            <person name="Abouelleil A."/>
            <person name="Alvarado L."/>
            <person name="Chapman S.B."/>
            <person name="Gainer-Dewar J."/>
            <person name="Goldberg J."/>
            <person name="Griggs A."/>
            <person name="Gujja S."/>
            <person name="Hansen M."/>
            <person name="Howarth C."/>
            <person name="Imamovic A."/>
            <person name="Ireland A."/>
            <person name="Larimer J."/>
            <person name="McCowan C."/>
            <person name="Murphy C."/>
            <person name="Pearson M."/>
            <person name="Poon T.W."/>
            <person name="Priest M."/>
            <person name="Roberts A."/>
            <person name="Saif S."/>
            <person name="Shea T."/>
            <person name="Sykes S."/>
            <person name="Wortman J."/>
            <person name="Nusbaum C."/>
            <person name="Birren B."/>
        </authorList>
    </citation>
    <scope>NUCLEOTIDE SEQUENCE [LARGE SCALE GENOMIC DNA]</scope>
    <source>
        <strain evidence="2 3">INRA-310</strain>
    </source>
</reference>
<feature type="compositionally biased region" description="Low complexity" evidence="1">
    <location>
        <begin position="64"/>
        <end position="74"/>
    </location>
</feature>
<reference evidence="3" key="1">
    <citation type="submission" date="2011-12" db="EMBL/GenBank/DDBJ databases">
        <authorList>
            <consortium name="The Broad Institute Genome Sequencing Platform"/>
            <person name="Russ C."/>
            <person name="Tyler B."/>
            <person name="Panabieres F."/>
            <person name="Shan W."/>
            <person name="Tripathy S."/>
            <person name="Grunwald N."/>
            <person name="Machado M."/>
            <person name="Young S.K."/>
            <person name="Zeng Q."/>
            <person name="Gargeya S."/>
            <person name="Fitzgerald M."/>
            <person name="Haas B."/>
            <person name="Abouelleil A."/>
            <person name="Alvarado L."/>
            <person name="Arachchi H.M."/>
            <person name="Berlin A."/>
            <person name="Chapman S.B."/>
            <person name="Gearin G."/>
            <person name="Goldberg J."/>
            <person name="Griggs A."/>
            <person name="Gujja S."/>
            <person name="Hansen M."/>
            <person name="Heiman D."/>
            <person name="Howarth C."/>
            <person name="Larimer J."/>
            <person name="Lui A."/>
            <person name="MacDonald P.J.P."/>
            <person name="McCowen C."/>
            <person name="Montmayeur A."/>
            <person name="Murphy C."/>
            <person name="Neiman D."/>
            <person name="Pearson M."/>
            <person name="Priest M."/>
            <person name="Roberts A."/>
            <person name="Saif S."/>
            <person name="Shea T."/>
            <person name="Sisk P."/>
            <person name="Stolte C."/>
            <person name="Sykes S."/>
            <person name="Wortman J."/>
            <person name="Nusbaum C."/>
            <person name="Birren B."/>
        </authorList>
    </citation>
    <scope>NUCLEOTIDE SEQUENCE [LARGE SCALE GENOMIC DNA]</scope>
    <source>
        <strain evidence="3">INRA-310</strain>
    </source>
</reference>
<evidence type="ECO:0000256" key="1">
    <source>
        <dbReference type="SAM" id="MobiDB-lite"/>
    </source>
</evidence>
<dbReference type="EMBL" id="KI669631">
    <property type="protein sequence ID" value="ETN00923.1"/>
    <property type="molecule type" value="Genomic_DNA"/>
</dbReference>